<accession>A0A1M4N5U2</accession>
<evidence type="ECO:0000256" key="1">
    <source>
        <dbReference type="PIRSR" id="PIRSR620023-1"/>
    </source>
</evidence>
<dbReference type="PANTHER" id="PTHR21015">
    <property type="entry name" value="UDP-N-ACETYLGLUCOSAMINE--N-ACETYLMURAMYL-(PENTAPEPTIDE) PYROPHOSPHORYL-UNDECAPRENOL N-ACETYLGLUCOSAMINE TRANSFERASE 1"/>
    <property type="match status" value="1"/>
</dbReference>
<dbReference type="Gene3D" id="3.40.50.2000">
    <property type="entry name" value="Glycogen Phosphorylase B"/>
    <property type="match status" value="1"/>
</dbReference>
<dbReference type="RefSeq" id="WP_072707076.1">
    <property type="nucleotide sequence ID" value="NZ_FMJB01000055.1"/>
</dbReference>
<dbReference type="PANTHER" id="PTHR21015:SF22">
    <property type="entry name" value="GLYCOSYLTRANSFERASE"/>
    <property type="match status" value="1"/>
</dbReference>
<evidence type="ECO:0000313" key="3">
    <source>
        <dbReference type="EMBL" id="SCM68456.1"/>
    </source>
</evidence>
<dbReference type="AlphaFoldDB" id="A0A1M4N5U2"/>
<dbReference type="Gene3D" id="3.40.50.11190">
    <property type="match status" value="1"/>
</dbReference>
<evidence type="ECO:0000256" key="2">
    <source>
        <dbReference type="PIRSR" id="PIRSR620023-2"/>
    </source>
</evidence>
<dbReference type="NCBIfam" id="TIGR03590">
    <property type="entry name" value="PseG"/>
    <property type="match status" value="1"/>
</dbReference>
<dbReference type="SUPFAM" id="SSF53756">
    <property type="entry name" value="UDP-Glycosyltransferase/glycogen phosphorylase"/>
    <property type="match status" value="1"/>
</dbReference>
<proteinExistence type="predicted"/>
<keyword evidence="3" id="KW-0378">Hydrolase</keyword>
<dbReference type="InterPro" id="IPR020023">
    <property type="entry name" value="PseG"/>
</dbReference>
<feature type="binding site" evidence="2">
    <location>
        <position position="282"/>
    </location>
    <ligand>
        <name>substrate</name>
    </ligand>
</feature>
<dbReference type="EMBL" id="FMJB01000055">
    <property type="protein sequence ID" value="SCM68456.1"/>
    <property type="molecule type" value="Genomic_DNA"/>
</dbReference>
<reference evidence="4" key="1">
    <citation type="submission" date="2016-09" db="EMBL/GenBank/DDBJ databases">
        <authorList>
            <person name="Wibberg D."/>
        </authorList>
    </citation>
    <scope>NUCLEOTIDE SEQUENCE [LARGE SCALE GENOMIC DNA]</scope>
</reference>
<name>A0A1M4N5U2_9RHOB</name>
<dbReference type="GO" id="GO:0016757">
    <property type="term" value="F:glycosyltransferase activity"/>
    <property type="evidence" value="ECO:0007669"/>
    <property type="project" value="TreeGrafter"/>
</dbReference>
<dbReference type="Proteomes" id="UP000184085">
    <property type="component" value="Unassembled WGS sequence"/>
</dbReference>
<keyword evidence="4" id="KW-1185">Reference proteome</keyword>
<protein>
    <submittedName>
        <fullName evidence="3">Putative UDP-2,4-diacetamido-2,4,6-trideoxy-beta-L-altropyranose hydrolase</fullName>
    </submittedName>
</protein>
<gene>
    <name evidence="3" type="ORF">KARMA_2675</name>
</gene>
<dbReference type="GO" id="GO:0016787">
    <property type="term" value="F:hydrolase activity"/>
    <property type="evidence" value="ECO:0007669"/>
    <property type="project" value="UniProtKB-KW"/>
</dbReference>
<sequence length="374" mass="40477">MAQPQIVFRADASLQIGTGHVVRCLTLAKALRASGAECTFLTRALDGHLADRIEAEGFACDLLPAPDGTAELPKDPPHAYWAGVPWQTDAAECAAILQGRTVDWLIMDHYAFDHRWQSVLRPRVSQIMVWDDLADRKHDCDLLLDQNLGTSAQDYDGLVPDTAHLLIGPKYAQLRGEFASQRAEALVSRSNRRLQKILIAMGGVDQHDATGRLLDALALWPQAPSLHVSVVLGGKAPHLASLRTKAVDLPFRCEIATDVTDMGHRMAEADLAIGAVGGTTWERCALGLPALLLVIAKNQLMAADAIERVGAAVLLGRADQEGWEQKMIEELESLKSPEKLFEISQKAAAICDGLGTQRLLQALTHFDGASRGGA</sequence>
<evidence type="ECO:0000313" key="4">
    <source>
        <dbReference type="Proteomes" id="UP000184085"/>
    </source>
</evidence>
<organism evidence="3 4">
    <name type="scientific">Donghicola eburneus</name>
    <dbReference type="NCBI Taxonomy" id="393278"/>
    <lineage>
        <taxon>Bacteria</taxon>
        <taxon>Pseudomonadati</taxon>
        <taxon>Pseudomonadota</taxon>
        <taxon>Alphaproteobacteria</taxon>
        <taxon>Rhodobacterales</taxon>
        <taxon>Roseobacteraceae</taxon>
        <taxon>Donghicola</taxon>
    </lineage>
</organism>
<feature type="binding site" evidence="2">
    <location>
        <position position="175"/>
    </location>
    <ligand>
        <name>substrate</name>
    </ligand>
</feature>
<feature type="active site" description="Proton acceptor" evidence="1">
    <location>
        <position position="20"/>
    </location>
</feature>